<proteinExistence type="predicted"/>
<evidence type="ECO:0000313" key="1">
    <source>
        <dbReference type="EMBL" id="DAE14450.1"/>
    </source>
</evidence>
<sequence length="79" mass="9685">MDLERLKQLRNEYAEYAEQHIISMEQFEKFQENLYSQEAVVPEPPQAPQPNSTFDYAQMTRQQRRAYERRLAKENKRKY</sequence>
<dbReference type="EMBL" id="BK015583">
    <property type="protein sequence ID" value="DAE14450.1"/>
    <property type="molecule type" value="Genomic_DNA"/>
</dbReference>
<reference evidence="1" key="1">
    <citation type="journal article" date="2021" name="Proc. Natl. Acad. Sci. U.S.A.">
        <title>A Catalog of Tens of Thousands of Viruses from Human Metagenomes Reveals Hidden Associations with Chronic Diseases.</title>
        <authorList>
            <person name="Tisza M.J."/>
            <person name="Buck C.B."/>
        </authorList>
    </citation>
    <scope>NUCLEOTIDE SEQUENCE</scope>
    <source>
        <strain evidence="1">CtHiz26</strain>
    </source>
</reference>
<organism evidence="1">
    <name type="scientific">Siphoviridae sp. ctHiz26</name>
    <dbReference type="NCBI Taxonomy" id="2825423"/>
    <lineage>
        <taxon>Viruses</taxon>
        <taxon>Duplodnaviria</taxon>
        <taxon>Heunggongvirae</taxon>
        <taxon>Uroviricota</taxon>
        <taxon>Caudoviricetes</taxon>
    </lineage>
</organism>
<accession>A0A8S5Q660</accession>
<protein>
    <submittedName>
        <fullName evidence="1">Uncharacterized protein</fullName>
    </submittedName>
</protein>
<name>A0A8S5Q660_9CAUD</name>